<dbReference type="GO" id="GO:0008270">
    <property type="term" value="F:zinc ion binding"/>
    <property type="evidence" value="ECO:0007669"/>
    <property type="project" value="UniProtKB-KW"/>
</dbReference>
<accession>A0AAE1MYW4</accession>
<proteinExistence type="predicted"/>
<feature type="compositionally biased region" description="Polar residues" evidence="2">
    <location>
        <begin position="36"/>
        <end position="51"/>
    </location>
</feature>
<keyword evidence="5" id="KW-1185">Reference proteome</keyword>
<keyword evidence="1" id="KW-0863">Zinc-finger</keyword>
<comment type="caution">
    <text evidence="4">The sequence shown here is derived from an EMBL/GenBank/DDBJ whole genome shotgun (WGS) entry which is preliminary data.</text>
</comment>
<evidence type="ECO:0000313" key="5">
    <source>
        <dbReference type="Proteomes" id="UP001293593"/>
    </source>
</evidence>
<dbReference type="Proteomes" id="UP001293593">
    <property type="component" value="Unassembled WGS sequence"/>
</dbReference>
<evidence type="ECO:0000256" key="1">
    <source>
        <dbReference type="PROSITE-ProRule" id="PRU00047"/>
    </source>
</evidence>
<dbReference type="Pfam" id="PF14111">
    <property type="entry name" value="DUF4283"/>
    <property type="match status" value="1"/>
</dbReference>
<feature type="region of interest" description="Disordered" evidence="2">
    <location>
        <begin position="1"/>
        <end position="56"/>
    </location>
</feature>
<evidence type="ECO:0000256" key="2">
    <source>
        <dbReference type="SAM" id="MobiDB-lite"/>
    </source>
</evidence>
<dbReference type="SUPFAM" id="SSF57756">
    <property type="entry name" value="Retrovirus zinc finger-like domains"/>
    <property type="match status" value="1"/>
</dbReference>
<keyword evidence="1" id="KW-0479">Metal-binding</keyword>
<reference evidence="4" key="1">
    <citation type="submission" date="2023-10" db="EMBL/GenBank/DDBJ databases">
        <title>Chromosome-level genome of the transformable northern wattle, Acacia crassicarpa.</title>
        <authorList>
            <person name="Massaro I."/>
            <person name="Sinha N.R."/>
            <person name="Poethig S."/>
            <person name="Leichty A.R."/>
        </authorList>
    </citation>
    <scope>NUCLEOTIDE SEQUENCE</scope>
    <source>
        <strain evidence="4">Acra3RX</strain>
        <tissue evidence="4">Leaf</tissue>
    </source>
</reference>
<keyword evidence="1" id="KW-0862">Zinc</keyword>
<dbReference type="PANTHER" id="PTHR31286">
    <property type="entry name" value="GLYCINE-RICH CELL WALL STRUCTURAL PROTEIN 1.8-LIKE"/>
    <property type="match status" value="1"/>
</dbReference>
<dbReference type="InterPro" id="IPR025558">
    <property type="entry name" value="DUF4283"/>
</dbReference>
<feature type="compositionally biased region" description="Basic and acidic residues" evidence="2">
    <location>
        <begin position="15"/>
        <end position="30"/>
    </location>
</feature>
<feature type="region of interest" description="Disordered" evidence="2">
    <location>
        <begin position="358"/>
        <end position="377"/>
    </location>
</feature>
<feature type="domain" description="CCHC-type" evidence="3">
    <location>
        <begin position="298"/>
        <end position="313"/>
    </location>
</feature>
<dbReference type="PANTHER" id="PTHR31286:SF99">
    <property type="entry name" value="DUF4283 DOMAIN-CONTAINING PROTEIN"/>
    <property type="match status" value="1"/>
</dbReference>
<dbReference type="InterPro" id="IPR040256">
    <property type="entry name" value="At4g02000-like"/>
</dbReference>
<dbReference type="InterPro" id="IPR001878">
    <property type="entry name" value="Znf_CCHC"/>
</dbReference>
<organism evidence="4 5">
    <name type="scientific">Acacia crassicarpa</name>
    <name type="common">northern wattle</name>
    <dbReference type="NCBI Taxonomy" id="499986"/>
    <lineage>
        <taxon>Eukaryota</taxon>
        <taxon>Viridiplantae</taxon>
        <taxon>Streptophyta</taxon>
        <taxon>Embryophyta</taxon>
        <taxon>Tracheophyta</taxon>
        <taxon>Spermatophyta</taxon>
        <taxon>Magnoliopsida</taxon>
        <taxon>eudicotyledons</taxon>
        <taxon>Gunneridae</taxon>
        <taxon>Pentapetalae</taxon>
        <taxon>rosids</taxon>
        <taxon>fabids</taxon>
        <taxon>Fabales</taxon>
        <taxon>Fabaceae</taxon>
        <taxon>Caesalpinioideae</taxon>
        <taxon>mimosoid clade</taxon>
        <taxon>Acacieae</taxon>
        <taxon>Acacia</taxon>
    </lineage>
</organism>
<dbReference type="GO" id="GO:0003676">
    <property type="term" value="F:nucleic acid binding"/>
    <property type="evidence" value="ECO:0007669"/>
    <property type="project" value="InterPro"/>
</dbReference>
<sequence length="565" mass="62913">MLHIVPFDSSLKSEPPPHPDADHSTKRVKLDGVVTMDTTSGSASPSPNSVPETPLHSVNLLEQDALMSDGNDAPAPKVPSFRDKLLNSDSIPADDEEDDFVLKQGDVSIGLNGNVPTVDFASHIIETLNQKMGIAVVVKLLGRKIGYRQLRMKLQLLWKPIGQCKLIDLEDDCFLVRFKEDLDYQNALLNGPWVIYGHYLSVQQWTPSFKTHEHVINQVIGWVRLPKLPARYYHKSIIRSIGSVFGEVIKVDYNTDSGDRGKFARLAVNIDLTKPLISKIQVDGEIIFVEYEGLPMICFNCGRYGHLQATCPEKMTSSGGDAPNAATPAAREPMMSKQPFQERESNNFGDWMIVQRRPRRTTDKSNKENALPDGRNLAPTSRYEVLNMVDPQVEEKQEVYVPVKEFSNQKAVGSSYQKKKGKETMVSSETPLVNNHAKTLQNKSNDDILISKQYVVKHPETSLDPNYHSVVRVEDPRLPHTSRVNKEKKVGSVTNQPDKGNDPHSKSRGVKLSSRVHIHALGAKPSSDGSGPSVKVIKDLARGIHCDMGLTDAAMREGEDFWDQG</sequence>
<dbReference type="InterPro" id="IPR036875">
    <property type="entry name" value="Znf_CCHC_sf"/>
</dbReference>
<dbReference type="InterPro" id="IPR025836">
    <property type="entry name" value="Zn_knuckle_CX2CX4HX4C"/>
</dbReference>
<gene>
    <name evidence="4" type="ORF">QN277_011676</name>
</gene>
<dbReference type="SMART" id="SM00343">
    <property type="entry name" value="ZnF_C2HC"/>
    <property type="match status" value="1"/>
</dbReference>
<feature type="region of interest" description="Disordered" evidence="2">
    <location>
        <begin position="315"/>
        <end position="342"/>
    </location>
</feature>
<evidence type="ECO:0000259" key="3">
    <source>
        <dbReference type="PROSITE" id="PS50158"/>
    </source>
</evidence>
<protein>
    <recommendedName>
        <fullName evidence="3">CCHC-type domain-containing protein</fullName>
    </recommendedName>
</protein>
<feature type="region of interest" description="Disordered" evidence="2">
    <location>
        <begin position="475"/>
        <end position="510"/>
    </location>
</feature>
<feature type="compositionally biased region" description="Basic and acidic residues" evidence="2">
    <location>
        <begin position="475"/>
        <end position="490"/>
    </location>
</feature>
<dbReference type="AlphaFoldDB" id="A0AAE1MYW4"/>
<dbReference type="Pfam" id="PF14392">
    <property type="entry name" value="zf-CCHC_4"/>
    <property type="match status" value="1"/>
</dbReference>
<dbReference type="PROSITE" id="PS50158">
    <property type="entry name" value="ZF_CCHC"/>
    <property type="match status" value="1"/>
</dbReference>
<dbReference type="EMBL" id="JAWXYG010000002">
    <property type="protein sequence ID" value="KAK4279990.1"/>
    <property type="molecule type" value="Genomic_DNA"/>
</dbReference>
<evidence type="ECO:0000313" key="4">
    <source>
        <dbReference type="EMBL" id="KAK4279990.1"/>
    </source>
</evidence>
<name>A0AAE1MYW4_9FABA</name>